<sequence length="364" mass="38609">MGKRRGKTLISHTLPSSPSRSFSSSSSSDFEFTISLSPLSKSPSALCVADDLFYKGQLLPLQLSPRLSMVRTLLASSSDSASATDSSRDSSGSSTDSQYSSFSSAAPGAPGAAPGAGECDSSRPSSVTEDDEFRRLHCGPGHAGGNPAAQIRRGKYFLARFSSVFRKEPGKGREANYNLSGSSSSSSSSTSVKKRVSATAKEVIRKYLKKVKPLYEKLSQKQQQQQQQQKSTEISPPPAKTSPRSSFSQPLRTERTVREIMVSSGKSARKDGGGAFSNSFSGNLRYPRKRSCASSCPSSMRSSPSHSGVLSRGGFGVGVARTVGGCSSEASSMEELQSAIQGAIAHCKNSMSQNNYKVMVSNEI</sequence>
<keyword evidence="3" id="KW-1185">Reference proteome</keyword>
<dbReference type="PANTHER" id="PTHR33312">
    <property type="entry name" value="MEMBRANE-ASSOCIATED KINASE REGULATOR 4-RELATED"/>
    <property type="match status" value="1"/>
</dbReference>
<comment type="caution">
    <text evidence="2">The sequence shown here is derived from an EMBL/GenBank/DDBJ whole genome shotgun (WGS) entry which is preliminary data.</text>
</comment>
<dbReference type="PANTHER" id="PTHR33312:SF8">
    <property type="entry name" value="MEMBRANE-ASSOCIATED KINASE REGULATOR 1-RELATED"/>
    <property type="match status" value="1"/>
</dbReference>
<feature type="region of interest" description="Disordered" evidence="1">
    <location>
        <begin position="287"/>
        <end position="311"/>
    </location>
</feature>
<feature type="compositionally biased region" description="Polar residues" evidence="1">
    <location>
        <begin position="242"/>
        <end position="251"/>
    </location>
</feature>
<accession>A0ABD3JV38</accession>
<feature type="region of interest" description="Disordered" evidence="1">
    <location>
        <begin position="217"/>
        <end position="257"/>
    </location>
</feature>
<dbReference type="EMBL" id="JBJKBG010000008">
    <property type="protein sequence ID" value="KAL3727335.1"/>
    <property type="molecule type" value="Genomic_DNA"/>
</dbReference>
<feature type="region of interest" description="Disordered" evidence="1">
    <location>
        <begin position="170"/>
        <end position="196"/>
    </location>
</feature>
<feature type="region of interest" description="Disordered" evidence="1">
    <location>
        <begin position="1"/>
        <end position="28"/>
    </location>
</feature>
<name>A0ABD3JV38_EUCGL</name>
<dbReference type="AlphaFoldDB" id="A0ABD3JV38"/>
<evidence type="ECO:0000313" key="2">
    <source>
        <dbReference type="EMBL" id="KAL3727335.1"/>
    </source>
</evidence>
<feature type="region of interest" description="Disordered" evidence="1">
    <location>
        <begin position="78"/>
        <end position="148"/>
    </location>
</feature>
<gene>
    <name evidence="2" type="ORF">ACJRO7_032121</name>
</gene>
<proteinExistence type="predicted"/>
<reference evidence="2 3" key="1">
    <citation type="submission" date="2024-11" db="EMBL/GenBank/DDBJ databases">
        <title>Chromosome-level genome assembly of Eucalyptus globulus Labill. provides insights into its genome evolution.</title>
        <authorList>
            <person name="Li X."/>
        </authorList>
    </citation>
    <scope>NUCLEOTIDE SEQUENCE [LARGE SCALE GENOMIC DNA]</scope>
    <source>
        <strain evidence="2">CL2024</strain>
        <tissue evidence="2">Fresh tender leaves</tissue>
    </source>
</reference>
<evidence type="ECO:0000256" key="1">
    <source>
        <dbReference type="SAM" id="MobiDB-lite"/>
    </source>
</evidence>
<dbReference type="InterPro" id="IPR039620">
    <property type="entry name" value="BKI1/MAKR1/3/4"/>
</dbReference>
<evidence type="ECO:0000313" key="3">
    <source>
        <dbReference type="Proteomes" id="UP001634007"/>
    </source>
</evidence>
<dbReference type="Proteomes" id="UP001634007">
    <property type="component" value="Unassembled WGS sequence"/>
</dbReference>
<protein>
    <recommendedName>
        <fullName evidence="4">Membrane-associated kinase regulator 1</fullName>
    </recommendedName>
</protein>
<organism evidence="2 3">
    <name type="scientific">Eucalyptus globulus</name>
    <name type="common">Tasmanian blue gum</name>
    <dbReference type="NCBI Taxonomy" id="34317"/>
    <lineage>
        <taxon>Eukaryota</taxon>
        <taxon>Viridiplantae</taxon>
        <taxon>Streptophyta</taxon>
        <taxon>Embryophyta</taxon>
        <taxon>Tracheophyta</taxon>
        <taxon>Spermatophyta</taxon>
        <taxon>Magnoliopsida</taxon>
        <taxon>eudicotyledons</taxon>
        <taxon>Gunneridae</taxon>
        <taxon>Pentapetalae</taxon>
        <taxon>rosids</taxon>
        <taxon>malvids</taxon>
        <taxon>Myrtales</taxon>
        <taxon>Myrtaceae</taxon>
        <taxon>Myrtoideae</taxon>
        <taxon>Eucalypteae</taxon>
        <taxon>Eucalyptus</taxon>
    </lineage>
</organism>
<feature type="compositionally biased region" description="Low complexity" evidence="1">
    <location>
        <begin position="292"/>
        <end position="307"/>
    </location>
</feature>
<feature type="compositionally biased region" description="Low complexity" evidence="1">
    <location>
        <begin position="220"/>
        <end position="230"/>
    </location>
</feature>
<feature type="compositionally biased region" description="Low complexity" evidence="1">
    <location>
        <begin position="16"/>
        <end position="28"/>
    </location>
</feature>
<feature type="compositionally biased region" description="Low complexity" evidence="1">
    <location>
        <begin position="78"/>
        <end position="117"/>
    </location>
</feature>
<feature type="compositionally biased region" description="Low complexity" evidence="1">
    <location>
        <begin position="180"/>
        <end position="191"/>
    </location>
</feature>
<evidence type="ECO:0008006" key="4">
    <source>
        <dbReference type="Google" id="ProtNLM"/>
    </source>
</evidence>